<name>A0ABQ3IJY2_9RHOB</name>
<evidence type="ECO:0000313" key="1">
    <source>
        <dbReference type="EMBL" id="GHE86802.1"/>
    </source>
</evidence>
<evidence type="ECO:0008006" key="3">
    <source>
        <dbReference type="Google" id="ProtNLM"/>
    </source>
</evidence>
<sequence>MHAEKGLAMTLLIRCAITLSMLVIASPLFAIDWKTRPTDNRLDQTDLTRLITGQTLTFHDGALSVFHTDGRYAYTYGGGGTWFGHYRIEADGTACITFVTGMSRCDLYVLHENDLVLITQEGLRFPIRSITQISQ</sequence>
<proteinExistence type="predicted"/>
<organism evidence="1 2">
    <name type="scientific">Aliiroseovarius zhejiangensis</name>
    <dbReference type="NCBI Taxonomy" id="1632025"/>
    <lineage>
        <taxon>Bacteria</taxon>
        <taxon>Pseudomonadati</taxon>
        <taxon>Pseudomonadota</taxon>
        <taxon>Alphaproteobacteria</taxon>
        <taxon>Rhodobacterales</taxon>
        <taxon>Paracoccaceae</taxon>
        <taxon>Aliiroseovarius</taxon>
    </lineage>
</organism>
<gene>
    <name evidence="1" type="ORF">GCM10016455_03100</name>
</gene>
<accession>A0ABQ3IJY2</accession>
<dbReference type="EMBL" id="BNCH01000001">
    <property type="protein sequence ID" value="GHE86802.1"/>
    <property type="molecule type" value="Genomic_DNA"/>
</dbReference>
<comment type="caution">
    <text evidence="1">The sequence shown here is derived from an EMBL/GenBank/DDBJ whole genome shotgun (WGS) entry which is preliminary data.</text>
</comment>
<evidence type="ECO:0000313" key="2">
    <source>
        <dbReference type="Proteomes" id="UP000609802"/>
    </source>
</evidence>
<keyword evidence="2" id="KW-1185">Reference proteome</keyword>
<reference evidence="2" key="1">
    <citation type="journal article" date="2019" name="Int. J. Syst. Evol. Microbiol.">
        <title>The Global Catalogue of Microorganisms (GCM) 10K type strain sequencing project: providing services to taxonomists for standard genome sequencing and annotation.</title>
        <authorList>
            <consortium name="The Broad Institute Genomics Platform"/>
            <consortium name="The Broad Institute Genome Sequencing Center for Infectious Disease"/>
            <person name="Wu L."/>
            <person name="Ma J."/>
        </authorList>
    </citation>
    <scope>NUCLEOTIDE SEQUENCE [LARGE SCALE GENOMIC DNA]</scope>
    <source>
        <strain evidence="2">KCTC 42443</strain>
    </source>
</reference>
<dbReference type="Proteomes" id="UP000609802">
    <property type="component" value="Unassembled WGS sequence"/>
</dbReference>
<protein>
    <recommendedName>
        <fullName evidence="3">Dihydrodipicolinate reductase</fullName>
    </recommendedName>
</protein>